<evidence type="ECO:0000313" key="2">
    <source>
        <dbReference type="Proteomes" id="UP000712600"/>
    </source>
</evidence>
<gene>
    <name evidence="1" type="ORF">F2Q69_00031874</name>
</gene>
<dbReference type="Proteomes" id="UP000712600">
    <property type="component" value="Unassembled WGS sequence"/>
</dbReference>
<dbReference type="EMBL" id="QGKX02000088">
    <property type="protein sequence ID" value="KAF3584729.1"/>
    <property type="molecule type" value="Genomic_DNA"/>
</dbReference>
<comment type="caution">
    <text evidence="1">The sequence shown here is derived from an EMBL/GenBank/DDBJ whole genome shotgun (WGS) entry which is preliminary data.</text>
</comment>
<dbReference type="AlphaFoldDB" id="A0A8S9RXW2"/>
<accession>A0A8S9RXW2</accession>
<name>A0A8S9RXW2_BRACR</name>
<evidence type="ECO:0000313" key="1">
    <source>
        <dbReference type="EMBL" id="KAF3584729.1"/>
    </source>
</evidence>
<organism evidence="1 2">
    <name type="scientific">Brassica cretica</name>
    <name type="common">Mustard</name>
    <dbReference type="NCBI Taxonomy" id="69181"/>
    <lineage>
        <taxon>Eukaryota</taxon>
        <taxon>Viridiplantae</taxon>
        <taxon>Streptophyta</taxon>
        <taxon>Embryophyta</taxon>
        <taxon>Tracheophyta</taxon>
        <taxon>Spermatophyta</taxon>
        <taxon>Magnoliopsida</taxon>
        <taxon>eudicotyledons</taxon>
        <taxon>Gunneridae</taxon>
        <taxon>Pentapetalae</taxon>
        <taxon>rosids</taxon>
        <taxon>malvids</taxon>
        <taxon>Brassicales</taxon>
        <taxon>Brassicaceae</taxon>
        <taxon>Brassiceae</taxon>
        <taxon>Brassica</taxon>
    </lineage>
</organism>
<proteinExistence type="predicted"/>
<sequence length="126" mass="14156">MCSFFHSFSKYLSIGCHEGRIVLDGFRLVCSSLYSVYRRVIVFKGLPRISWAPSGLESSDNIPSRLMQLVAPVSRFSPLPVHRYHECYMDPASLKGLGLPYPAITIEPVCIRLKGRGIGRGDRHIC</sequence>
<protein>
    <submittedName>
        <fullName evidence="1">Uncharacterized protein</fullName>
    </submittedName>
</protein>
<reference evidence="1" key="1">
    <citation type="submission" date="2019-12" db="EMBL/GenBank/DDBJ databases">
        <title>Genome sequencing and annotation of Brassica cretica.</title>
        <authorList>
            <person name="Studholme D.J."/>
            <person name="Sarris P."/>
        </authorList>
    </citation>
    <scope>NUCLEOTIDE SEQUENCE</scope>
    <source>
        <strain evidence="1">PFS-109/04</strain>
        <tissue evidence="1">Leaf</tissue>
    </source>
</reference>